<dbReference type="EMBL" id="JABZGF010000127">
    <property type="protein sequence ID" value="MBF0966509.1"/>
    <property type="molecule type" value="Genomic_DNA"/>
</dbReference>
<proteinExistence type="predicted"/>
<comment type="caution">
    <text evidence="1">The sequence shown here is derived from an EMBL/GenBank/DDBJ whole genome shotgun (WGS) entry which is preliminary data.</text>
</comment>
<dbReference type="Proteomes" id="UP000759246">
    <property type="component" value="Unassembled WGS sequence"/>
</dbReference>
<name>A0A929RQQ9_9ACTO</name>
<accession>A0A929RQQ9</accession>
<protein>
    <submittedName>
        <fullName evidence="1">Uncharacterized protein</fullName>
    </submittedName>
</protein>
<gene>
    <name evidence="1" type="ORF">HXK09_05020</name>
</gene>
<organism evidence="1 2">
    <name type="scientific">Actinomyces bouchesdurhonensis</name>
    <dbReference type="NCBI Taxonomy" id="1852361"/>
    <lineage>
        <taxon>Bacteria</taxon>
        <taxon>Bacillati</taxon>
        <taxon>Actinomycetota</taxon>
        <taxon>Actinomycetes</taxon>
        <taxon>Actinomycetales</taxon>
        <taxon>Actinomycetaceae</taxon>
        <taxon>Actinomyces</taxon>
    </lineage>
</organism>
<sequence>MDPIERVSDAVAALAGRDMTREDCHQFILAAAQMMEPVKPIIIGGSEQEETHIRWRTPDRSLRLSVEGTTLHSSFGDTRLIENDEYYNLESEEPEYKPYRWMIALGPEIQEIDIRSKPCTMCSCWDQFDAEFDRSMSDLVNGLGMMPPQWRPQIRYQWDLRVSGLGVLTASVSADGVELASDATGETVLLPPGFPLGFGRVLAGLAGGARLRDVPMLASGGLAVTPLSPNGSESPEEIEEFDWFEEENEQGYAPDSQENRRPALSFAQLRDLAAQVASPESSAGSREEAQTVPMRTGLAFGQVCGIVDQWARGVPVRDVLVANGGVAGQFDGRDVSLVGDGWIAQEKASRGEWALTVSPTPARTRVEPRAGAAAAWQLCQTMTQMFGAARFGETEGDAVYSRLYALGERGVRVRKSDDVTITFGDFLQLAPVEFAQ</sequence>
<evidence type="ECO:0000313" key="2">
    <source>
        <dbReference type="Proteomes" id="UP000759246"/>
    </source>
</evidence>
<evidence type="ECO:0000313" key="1">
    <source>
        <dbReference type="EMBL" id="MBF0966509.1"/>
    </source>
</evidence>
<reference evidence="1" key="1">
    <citation type="submission" date="2020-04" db="EMBL/GenBank/DDBJ databases">
        <title>Deep metagenomics examines the oral microbiome during advanced dental caries in children, revealing novel taxa and co-occurrences with host molecules.</title>
        <authorList>
            <person name="Baker J.L."/>
            <person name="Morton J.T."/>
            <person name="Dinis M."/>
            <person name="Alvarez R."/>
            <person name="Tran N.C."/>
            <person name="Knight R."/>
            <person name="Edlund A."/>
        </authorList>
    </citation>
    <scope>NUCLEOTIDE SEQUENCE</scope>
    <source>
        <strain evidence="1">JCVI_30_bin.13</strain>
    </source>
</reference>
<dbReference type="AlphaFoldDB" id="A0A929RQQ9"/>